<feature type="region of interest" description="Disordered" evidence="1">
    <location>
        <begin position="31"/>
        <end position="50"/>
    </location>
</feature>
<accession>A0ABX5P425</accession>
<evidence type="ECO:0000313" key="3">
    <source>
        <dbReference type="Proteomes" id="UP000248116"/>
    </source>
</evidence>
<dbReference type="EMBL" id="PRCW01000031">
    <property type="protein sequence ID" value="PYD48527.1"/>
    <property type="molecule type" value="Genomic_DNA"/>
</dbReference>
<evidence type="ECO:0000256" key="1">
    <source>
        <dbReference type="SAM" id="MobiDB-lite"/>
    </source>
</evidence>
<comment type="caution">
    <text evidence="2">The sequence shown here is derived from an EMBL/GenBank/DDBJ whole genome shotgun (WGS) entry which is preliminary data.</text>
</comment>
<evidence type="ECO:0000313" key="2">
    <source>
        <dbReference type="EMBL" id="PYD48527.1"/>
    </source>
</evidence>
<keyword evidence="3" id="KW-1185">Reference proteome</keyword>
<proteinExistence type="predicted"/>
<protein>
    <submittedName>
        <fullName evidence="2">Uncharacterized protein</fullName>
    </submittedName>
</protein>
<organism evidence="2 3">
    <name type="scientific">Novacetimonas pomaceti</name>
    <dbReference type="NCBI Taxonomy" id="2021998"/>
    <lineage>
        <taxon>Bacteria</taxon>
        <taxon>Pseudomonadati</taxon>
        <taxon>Pseudomonadota</taxon>
        <taxon>Alphaproteobacteria</taxon>
        <taxon>Acetobacterales</taxon>
        <taxon>Acetobacteraceae</taxon>
        <taxon>Novacetimonas</taxon>
    </lineage>
</organism>
<sequence length="80" mass="9584">MKLFSKSFGRRHLFEKRRHPKTFITCPQQITPNQRQDKHRRSRVVTPHKMTDHFRKADIARMAPSRRADGKVQHIGRLIL</sequence>
<gene>
    <name evidence="2" type="ORF">C3920_04310</name>
</gene>
<dbReference type="Proteomes" id="UP000248116">
    <property type="component" value="Unassembled WGS sequence"/>
</dbReference>
<reference evidence="2 3" key="1">
    <citation type="submission" date="2018-02" db="EMBL/GenBank/DDBJ databases">
        <authorList>
            <person name="Skraban J."/>
            <person name="Trcek J."/>
        </authorList>
    </citation>
    <scope>NUCLEOTIDE SEQUENCE [LARGE SCALE GENOMIC DNA]</scope>
    <source>
        <strain evidence="2 3">AV446</strain>
    </source>
</reference>
<name>A0ABX5P425_9PROT</name>